<accession>A0AAE1SC22</accession>
<comment type="caution">
    <text evidence="3">The sequence shown here is derived from an EMBL/GenBank/DDBJ whole genome shotgun (WGS) entry which is preliminary data.</text>
</comment>
<proteinExistence type="inferred from homology"/>
<dbReference type="GO" id="GO:0005743">
    <property type="term" value="C:mitochondrial inner membrane"/>
    <property type="evidence" value="ECO:0007669"/>
    <property type="project" value="TreeGrafter"/>
</dbReference>
<dbReference type="CDD" id="cd13969">
    <property type="entry name" value="ADCK1-like"/>
    <property type="match status" value="1"/>
</dbReference>
<dbReference type="Proteomes" id="UP001291623">
    <property type="component" value="Unassembled WGS sequence"/>
</dbReference>
<dbReference type="GO" id="GO:0055088">
    <property type="term" value="P:lipid homeostasis"/>
    <property type="evidence" value="ECO:0007669"/>
    <property type="project" value="TreeGrafter"/>
</dbReference>
<dbReference type="InterPro" id="IPR045307">
    <property type="entry name" value="ADCK1_dom"/>
</dbReference>
<dbReference type="InterPro" id="IPR011009">
    <property type="entry name" value="Kinase-like_dom_sf"/>
</dbReference>
<dbReference type="InterPro" id="IPR004147">
    <property type="entry name" value="ABC1_dom"/>
</dbReference>
<evidence type="ECO:0000313" key="3">
    <source>
        <dbReference type="EMBL" id="KAK4367305.1"/>
    </source>
</evidence>
<gene>
    <name evidence="3" type="ORF">RND71_015185</name>
</gene>
<feature type="domain" description="ABC1 atypical kinase-like" evidence="2">
    <location>
        <begin position="411"/>
        <end position="508"/>
    </location>
</feature>
<dbReference type="InterPro" id="IPR051130">
    <property type="entry name" value="Mito_struct-func_regulator"/>
</dbReference>
<feature type="domain" description="ABC1 atypical kinase-like" evidence="2">
    <location>
        <begin position="286"/>
        <end position="365"/>
    </location>
</feature>
<sequence>MAGRSVWRATSKLLVATTALGGGAAGATIASSDDPATALKLWTIVPLRLFRDSVTAATIVFVVPVYMCKLGSASYGVPFIWLNGVSLRCGFKPFQNHGTRMLGSAKRAKVKHEVHMRGARRLEELCFRNGGIYIKLGQHLGQLEYLVPEEYVCIMRESMLNRCPHSSYDQVHEVVKKELGGAPDEIFDEFDPVPIASASLAQVHVARTHEGQKVAVKVQHTHMTDTAAADYATVELIVNTLHRFFPSFDYRWLVAEVRESIPKVAAETQSNYAIPILAETIKIQETIFFAATNELDFLVEAKNSVKCMDNFRKLSPRIADYVYAPRVYWNLSTSKLLTMEYMEAPQVNDLKSIQKLGIQPSDLVKLPTLSVSSVQIDELGEWVSLTSTGTWIGFVSHLAYHAVSYFSRTGVSETFAEMMFKHGFVHCDPHAANLLVRPLPSGRRSIFGLRTMRSQIQFSAEAKTLGWRKPQLILLDHGLYKELDYNTRINYAALWKALVYSDANGIKENCVKLGAGDDLYALFAGILTMRPWNKVIDPSVDHLVVKGTDSDRSELQMYASEYFPQITELLRRLPRVILLMLKTNDCLRAVNGSLIQGPSLDSFLIIGRVSSEAVLESMLLQKRSLLSWINFWLQKILLEGRLCVMHIAVWLLQLQKALTL</sequence>
<dbReference type="Pfam" id="PF03109">
    <property type="entry name" value="ABC1"/>
    <property type="match status" value="3"/>
</dbReference>
<dbReference type="GO" id="GO:0007005">
    <property type="term" value="P:mitochondrion organization"/>
    <property type="evidence" value="ECO:0007669"/>
    <property type="project" value="TreeGrafter"/>
</dbReference>
<organism evidence="3 4">
    <name type="scientific">Anisodus tanguticus</name>
    <dbReference type="NCBI Taxonomy" id="243964"/>
    <lineage>
        <taxon>Eukaryota</taxon>
        <taxon>Viridiplantae</taxon>
        <taxon>Streptophyta</taxon>
        <taxon>Embryophyta</taxon>
        <taxon>Tracheophyta</taxon>
        <taxon>Spermatophyta</taxon>
        <taxon>Magnoliopsida</taxon>
        <taxon>eudicotyledons</taxon>
        <taxon>Gunneridae</taxon>
        <taxon>Pentapetalae</taxon>
        <taxon>asterids</taxon>
        <taxon>lamiids</taxon>
        <taxon>Solanales</taxon>
        <taxon>Solanaceae</taxon>
        <taxon>Solanoideae</taxon>
        <taxon>Hyoscyameae</taxon>
        <taxon>Anisodus</taxon>
    </lineage>
</organism>
<dbReference type="AlphaFoldDB" id="A0AAE1SC22"/>
<evidence type="ECO:0000313" key="4">
    <source>
        <dbReference type="Proteomes" id="UP001291623"/>
    </source>
</evidence>
<evidence type="ECO:0000256" key="1">
    <source>
        <dbReference type="ARBA" id="ARBA00009670"/>
    </source>
</evidence>
<comment type="similarity">
    <text evidence="1">Belongs to the protein kinase superfamily. ADCK protein kinase family.</text>
</comment>
<feature type="domain" description="ABC1 atypical kinase-like" evidence="2">
    <location>
        <begin position="159"/>
        <end position="262"/>
    </location>
</feature>
<name>A0AAE1SC22_9SOLA</name>
<dbReference type="SUPFAM" id="SSF56112">
    <property type="entry name" value="Protein kinase-like (PK-like)"/>
    <property type="match status" value="1"/>
</dbReference>
<dbReference type="PANTHER" id="PTHR43173:SF19">
    <property type="entry name" value="AARF DOMAIN-CONTAINING PROTEIN KINASE 1"/>
    <property type="match status" value="1"/>
</dbReference>
<keyword evidence="4" id="KW-1185">Reference proteome</keyword>
<reference evidence="3" key="1">
    <citation type="submission" date="2023-12" db="EMBL/GenBank/DDBJ databases">
        <title>Genome assembly of Anisodus tanguticus.</title>
        <authorList>
            <person name="Wang Y.-J."/>
        </authorList>
    </citation>
    <scope>NUCLEOTIDE SEQUENCE</scope>
    <source>
        <strain evidence="3">KB-2021</strain>
        <tissue evidence="3">Leaf</tissue>
    </source>
</reference>
<evidence type="ECO:0000259" key="2">
    <source>
        <dbReference type="Pfam" id="PF03109"/>
    </source>
</evidence>
<dbReference type="PANTHER" id="PTHR43173">
    <property type="entry name" value="ABC1 FAMILY PROTEIN"/>
    <property type="match status" value="1"/>
</dbReference>
<dbReference type="EMBL" id="JAVYJV010000007">
    <property type="protein sequence ID" value="KAK4367305.1"/>
    <property type="molecule type" value="Genomic_DNA"/>
</dbReference>
<protein>
    <recommendedName>
        <fullName evidence="2">ABC1 atypical kinase-like domain-containing protein</fullName>
    </recommendedName>
</protein>